<evidence type="ECO:0000313" key="2">
    <source>
        <dbReference type="Proteomes" id="UP000187486"/>
    </source>
</evidence>
<name>A0A1R0KU28_9PSEU</name>
<comment type="caution">
    <text evidence="1">The sequence shown here is derived from an EMBL/GenBank/DDBJ whole genome shotgun (WGS) entry which is preliminary data.</text>
</comment>
<accession>A0A1R0KU28</accession>
<dbReference type="RefSeq" id="WP_076161200.1">
    <property type="nucleotide sequence ID" value="NZ_JBEZVB010000205.1"/>
</dbReference>
<sequence>MHGYQQARPLFLLVANNIDNDVQGRLDPVLRDLTDPVPQALGVLDPHQTGRIADLVDGADHEQTALDAQRGKIFRQFTAGVLASRDVLFVSTHWFSPSTPASTAAHNCCQVSICTGERPGPT</sequence>
<evidence type="ECO:0000313" key="1">
    <source>
        <dbReference type="EMBL" id="OLZ51637.1"/>
    </source>
</evidence>
<reference evidence="1 2" key="1">
    <citation type="submission" date="2016-01" db="EMBL/GenBank/DDBJ databases">
        <title>Amycolatopsis coloradensis genome sequencing and assembly.</title>
        <authorList>
            <person name="Mayilraj S."/>
        </authorList>
    </citation>
    <scope>NUCLEOTIDE SEQUENCE [LARGE SCALE GENOMIC DNA]</scope>
    <source>
        <strain evidence="1 2">DSM 44225</strain>
    </source>
</reference>
<proteinExistence type="predicted"/>
<dbReference type="STRING" id="76021.BS329_15330"/>
<gene>
    <name evidence="1" type="ORF">BS329_15330</name>
</gene>
<dbReference type="AlphaFoldDB" id="A0A1R0KU28"/>
<organism evidence="1 2">
    <name type="scientific">Amycolatopsis coloradensis</name>
    <dbReference type="NCBI Taxonomy" id="76021"/>
    <lineage>
        <taxon>Bacteria</taxon>
        <taxon>Bacillati</taxon>
        <taxon>Actinomycetota</taxon>
        <taxon>Actinomycetes</taxon>
        <taxon>Pseudonocardiales</taxon>
        <taxon>Pseudonocardiaceae</taxon>
        <taxon>Amycolatopsis</taxon>
    </lineage>
</organism>
<dbReference type="Proteomes" id="UP000187486">
    <property type="component" value="Unassembled WGS sequence"/>
</dbReference>
<protein>
    <submittedName>
        <fullName evidence="1">Uncharacterized protein</fullName>
    </submittedName>
</protein>
<dbReference type="EMBL" id="MQUQ01000007">
    <property type="protein sequence ID" value="OLZ51637.1"/>
    <property type="molecule type" value="Genomic_DNA"/>
</dbReference>
<keyword evidence="2" id="KW-1185">Reference proteome</keyword>